<name>U9U1D3_RHIID</name>
<gene>
    <name evidence="1" type="ORF">GLOINDRAFT_346649</name>
</gene>
<proteinExistence type="predicted"/>
<accession>U9U1D3</accession>
<protein>
    <submittedName>
        <fullName evidence="1">Uncharacterized protein</fullName>
    </submittedName>
</protein>
<dbReference type="EMBL" id="KI283170">
    <property type="protein sequence ID" value="ESA14155.1"/>
    <property type="molecule type" value="Genomic_DNA"/>
</dbReference>
<reference evidence="1" key="1">
    <citation type="submission" date="2013-07" db="EMBL/GenBank/DDBJ databases">
        <title>The genome of an arbuscular mycorrhizal fungus provides insights into the evolution of the oldest plant symbiosis.</title>
        <authorList>
            <consortium name="DOE Joint Genome Institute"/>
            <person name="Tisserant E."/>
            <person name="Malbreil M."/>
            <person name="Kuo A."/>
            <person name="Kohler A."/>
            <person name="Symeonidi A."/>
            <person name="Balestrini R."/>
            <person name="Charron P."/>
            <person name="Duensing N."/>
            <person name="Frei-dit-Frey N."/>
            <person name="Gianinazzi-Pearson V."/>
            <person name="Gilbert B."/>
            <person name="Handa Y."/>
            <person name="Hijri M."/>
            <person name="Kaul R."/>
            <person name="Kawaguchi M."/>
            <person name="Krajinski F."/>
            <person name="Lammers P."/>
            <person name="Lapierre D."/>
            <person name="Masclaux F.G."/>
            <person name="Murat C."/>
            <person name="Morin E."/>
            <person name="Ndikumana S."/>
            <person name="Pagni M."/>
            <person name="Petitpierre D."/>
            <person name="Requena N."/>
            <person name="Rosikiewicz P."/>
            <person name="Riley R."/>
            <person name="Saito K."/>
            <person name="San Clemente H."/>
            <person name="Shapiro H."/>
            <person name="van Tuinen D."/>
            <person name="Becard G."/>
            <person name="Bonfante P."/>
            <person name="Paszkowski U."/>
            <person name="Shachar-Hill Y."/>
            <person name="Young J.P."/>
            <person name="Sanders I.R."/>
            <person name="Henrissat B."/>
            <person name="Rensing S.A."/>
            <person name="Grigoriev I.V."/>
            <person name="Corradi N."/>
            <person name="Roux C."/>
            <person name="Martin F."/>
        </authorList>
    </citation>
    <scope>NUCLEOTIDE SEQUENCE</scope>
    <source>
        <strain evidence="1">DAOM 197198</strain>
    </source>
</reference>
<evidence type="ECO:0000313" key="1">
    <source>
        <dbReference type="EMBL" id="ESA14155.1"/>
    </source>
</evidence>
<dbReference type="AlphaFoldDB" id="U9U1D3"/>
<dbReference type="HOGENOM" id="CLU_2655695_0_0_1"/>
<organism evidence="1">
    <name type="scientific">Rhizophagus irregularis (strain DAOM 181602 / DAOM 197198 / MUCL 43194)</name>
    <name type="common">Arbuscular mycorrhizal fungus</name>
    <name type="synonym">Glomus intraradices</name>
    <dbReference type="NCBI Taxonomy" id="747089"/>
    <lineage>
        <taxon>Eukaryota</taxon>
        <taxon>Fungi</taxon>
        <taxon>Fungi incertae sedis</taxon>
        <taxon>Mucoromycota</taxon>
        <taxon>Glomeromycotina</taxon>
        <taxon>Glomeromycetes</taxon>
        <taxon>Glomerales</taxon>
        <taxon>Glomeraceae</taxon>
        <taxon>Rhizophagus</taxon>
    </lineage>
</organism>
<sequence length="93" mass="10878">MYQAITREAVRSLKFARRYKIWQKENQTELILNIQLIHHVQLRSIRTTHPISIILHRHNCQSSPKPPLSQQIISSISTIKISISFSFACSFFT</sequence>